<protein>
    <submittedName>
        <fullName evidence="1">Uncharacterized protein</fullName>
    </submittedName>
</protein>
<proteinExistence type="predicted"/>
<dbReference type="EMBL" id="ML977332">
    <property type="protein sequence ID" value="KAF2112129.1"/>
    <property type="molecule type" value="Genomic_DNA"/>
</dbReference>
<evidence type="ECO:0000313" key="1">
    <source>
        <dbReference type="EMBL" id="KAF2112129.1"/>
    </source>
</evidence>
<dbReference type="Proteomes" id="UP000799770">
    <property type="component" value="Unassembled WGS sequence"/>
</dbReference>
<evidence type="ECO:0000313" key="2">
    <source>
        <dbReference type="Proteomes" id="UP000799770"/>
    </source>
</evidence>
<sequence>MSPCLSMVSQKTWAGVAPLATPRRHENQNQTTSVSLRIASTRIQVLPGFAGSNLLPIGEQQIPDEEIIRGTVDSLASPSCPSQHALRFIINLDTSAYGHSGRSCLFSVACICPRIPFILAPIAMDRLVFSLQRLRPSLPVHMIPCRRTLAHGSDYSCQLSSSSARQELSGDADGHVTLRLLLTPCSIAAGTDSHQRQSLIAVRRVK</sequence>
<keyword evidence="2" id="KW-1185">Reference proteome</keyword>
<accession>A0A6A5YY53</accession>
<organism evidence="1 2">
    <name type="scientific">Lophiotrema nucula</name>
    <dbReference type="NCBI Taxonomy" id="690887"/>
    <lineage>
        <taxon>Eukaryota</taxon>
        <taxon>Fungi</taxon>
        <taxon>Dikarya</taxon>
        <taxon>Ascomycota</taxon>
        <taxon>Pezizomycotina</taxon>
        <taxon>Dothideomycetes</taxon>
        <taxon>Pleosporomycetidae</taxon>
        <taxon>Pleosporales</taxon>
        <taxon>Lophiotremataceae</taxon>
        <taxon>Lophiotrema</taxon>
    </lineage>
</organism>
<reference evidence="1" key="1">
    <citation type="journal article" date="2020" name="Stud. Mycol.">
        <title>101 Dothideomycetes genomes: a test case for predicting lifestyles and emergence of pathogens.</title>
        <authorList>
            <person name="Haridas S."/>
            <person name="Albert R."/>
            <person name="Binder M."/>
            <person name="Bloem J."/>
            <person name="Labutti K."/>
            <person name="Salamov A."/>
            <person name="Andreopoulos B."/>
            <person name="Baker S."/>
            <person name="Barry K."/>
            <person name="Bills G."/>
            <person name="Bluhm B."/>
            <person name="Cannon C."/>
            <person name="Castanera R."/>
            <person name="Culley D."/>
            <person name="Daum C."/>
            <person name="Ezra D."/>
            <person name="Gonzalez J."/>
            <person name="Henrissat B."/>
            <person name="Kuo A."/>
            <person name="Liang C."/>
            <person name="Lipzen A."/>
            <person name="Lutzoni F."/>
            <person name="Magnuson J."/>
            <person name="Mondo S."/>
            <person name="Nolan M."/>
            <person name="Ohm R."/>
            <person name="Pangilinan J."/>
            <person name="Park H.-J."/>
            <person name="Ramirez L."/>
            <person name="Alfaro M."/>
            <person name="Sun H."/>
            <person name="Tritt A."/>
            <person name="Yoshinaga Y."/>
            <person name="Zwiers L.-H."/>
            <person name="Turgeon B."/>
            <person name="Goodwin S."/>
            <person name="Spatafora J."/>
            <person name="Crous P."/>
            <person name="Grigoriev I."/>
        </authorList>
    </citation>
    <scope>NUCLEOTIDE SEQUENCE</scope>
    <source>
        <strain evidence="1">CBS 627.86</strain>
    </source>
</reference>
<dbReference type="AlphaFoldDB" id="A0A6A5YY53"/>
<gene>
    <name evidence="1" type="ORF">BDV96DRAFT_170245</name>
</gene>
<name>A0A6A5YY53_9PLEO</name>